<keyword evidence="1" id="KW-0472">Membrane</keyword>
<accession>A0ABD1IEY8</accession>
<dbReference type="EMBL" id="JBEAFC010000002">
    <property type="protein sequence ID" value="KAL1567271.1"/>
    <property type="molecule type" value="Genomic_DNA"/>
</dbReference>
<reference evidence="2 3" key="1">
    <citation type="submission" date="2024-06" db="EMBL/GenBank/DDBJ databases">
        <title>A chromosome level genome sequence of Diviner's sage (Salvia divinorum).</title>
        <authorList>
            <person name="Ford S.A."/>
            <person name="Ro D.-K."/>
            <person name="Ness R.W."/>
            <person name="Phillips M.A."/>
        </authorList>
    </citation>
    <scope>NUCLEOTIDE SEQUENCE [LARGE SCALE GENOMIC DNA]</scope>
    <source>
        <strain evidence="2">SAF-2024a</strain>
        <tissue evidence="2">Leaf</tissue>
    </source>
</reference>
<comment type="caution">
    <text evidence="2">The sequence shown here is derived from an EMBL/GenBank/DDBJ whole genome shotgun (WGS) entry which is preliminary data.</text>
</comment>
<evidence type="ECO:0000313" key="2">
    <source>
        <dbReference type="EMBL" id="KAL1567271.1"/>
    </source>
</evidence>
<dbReference type="AlphaFoldDB" id="A0ABD1IEY8"/>
<dbReference type="Proteomes" id="UP001567538">
    <property type="component" value="Unassembled WGS sequence"/>
</dbReference>
<protein>
    <submittedName>
        <fullName evidence="2">Uncharacterized protein</fullName>
    </submittedName>
</protein>
<proteinExistence type="predicted"/>
<sequence>MYGRENDVSSQFGLLSKFRGGAPSFTKFAVVAVGGGQPLRNRRRPVEMREEAVGLPDCGKRAVVGFKNLLPFLASCFSCSSGCWGFLVWWTVRGRSSL</sequence>
<evidence type="ECO:0000256" key="1">
    <source>
        <dbReference type="SAM" id="Phobius"/>
    </source>
</evidence>
<organism evidence="2 3">
    <name type="scientific">Salvia divinorum</name>
    <name type="common">Maria pastora</name>
    <name type="synonym">Diviner's sage</name>
    <dbReference type="NCBI Taxonomy" id="28513"/>
    <lineage>
        <taxon>Eukaryota</taxon>
        <taxon>Viridiplantae</taxon>
        <taxon>Streptophyta</taxon>
        <taxon>Embryophyta</taxon>
        <taxon>Tracheophyta</taxon>
        <taxon>Spermatophyta</taxon>
        <taxon>Magnoliopsida</taxon>
        <taxon>eudicotyledons</taxon>
        <taxon>Gunneridae</taxon>
        <taxon>Pentapetalae</taxon>
        <taxon>asterids</taxon>
        <taxon>lamiids</taxon>
        <taxon>Lamiales</taxon>
        <taxon>Lamiaceae</taxon>
        <taxon>Nepetoideae</taxon>
        <taxon>Mentheae</taxon>
        <taxon>Salviinae</taxon>
        <taxon>Salvia</taxon>
        <taxon>Salvia subgen. Calosphace</taxon>
    </lineage>
</organism>
<evidence type="ECO:0000313" key="3">
    <source>
        <dbReference type="Proteomes" id="UP001567538"/>
    </source>
</evidence>
<gene>
    <name evidence="2" type="ORF">AAHA92_02766</name>
</gene>
<feature type="transmembrane region" description="Helical" evidence="1">
    <location>
        <begin position="69"/>
        <end position="92"/>
    </location>
</feature>
<keyword evidence="3" id="KW-1185">Reference proteome</keyword>
<keyword evidence="1" id="KW-1133">Transmembrane helix</keyword>
<keyword evidence="1" id="KW-0812">Transmembrane</keyword>
<name>A0ABD1IEY8_SALDI</name>